<dbReference type="OrthoDB" id="71437at2759"/>
<keyword evidence="5" id="KW-0853">WD repeat</keyword>
<feature type="repeat" description="WD" evidence="5">
    <location>
        <begin position="114"/>
        <end position="155"/>
    </location>
</feature>
<dbReference type="GO" id="GO:0071013">
    <property type="term" value="C:catalytic step 2 spliceosome"/>
    <property type="evidence" value="ECO:0007669"/>
    <property type="project" value="TreeGrafter"/>
</dbReference>
<dbReference type="PROSITE" id="PS50228">
    <property type="entry name" value="SUEL_LECTIN"/>
    <property type="match status" value="1"/>
</dbReference>
<feature type="region of interest" description="Disordered" evidence="6">
    <location>
        <begin position="538"/>
        <end position="631"/>
    </location>
</feature>
<dbReference type="Proteomes" id="UP001055712">
    <property type="component" value="Unassembled WGS sequence"/>
</dbReference>
<dbReference type="Pfam" id="PF12708">
    <property type="entry name" value="Pect-lyase_RHGA_epim"/>
    <property type="match status" value="1"/>
</dbReference>
<gene>
    <name evidence="8" type="ORF">D9Q98_010050</name>
</gene>
<evidence type="ECO:0000256" key="5">
    <source>
        <dbReference type="PROSITE-ProRule" id="PRU00221"/>
    </source>
</evidence>
<dbReference type="PROSITE" id="PS50082">
    <property type="entry name" value="WD_REPEATS_2"/>
    <property type="match status" value="4"/>
</dbReference>
<organism evidence="8 9">
    <name type="scientific">Chlorella vulgaris</name>
    <name type="common">Green alga</name>
    <dbReference type="NCBI Taxonomy" id="3077"/>
    <lineage>
        <taxon>Eukaryota</taxon>
        <taxon>Viridiplantae</taxon>
        <taxon>Chlorophyta</taxon>
        <taxon>core chlorophytes</taxon>
        <taxon>Trebouxiophyceae</taxon>
        <taxon>Chlorellales</taxon>
        <taxon>Chlorellaceae</taxon>
        <taxon>Chlorella clade</taxon>
        <taxon>Chlorella</taxon>
    </lineage>
</organism>
<dbReference type="InterPro" id="IPR043159">
    <property type="entry name" value="Lectin_gal-bd_sf"/>
</dbReference>
<reference evidence="8" key="2">
    <citation type="submission" date="2020-11" db="EMBL/GenBank/DDBJ databases">
        <authorList>
            <person name="Cecchin M."/>
            <person name="Marcolungo L."/>
            <person name="Rossato M."/>
            <person name="Girolomoni L."/>
            <person name="Cosentino E."/>
            <person name="Cuine S."/>
            <person name="Li-Beisson Y."/>
            <person name="Delledonne M."/>
            <person name="Ballottari M."/>
        </authorList>
    </citation>
    <scope>NUCLEOTIDE SEQUENCE</scope>
    <source>
        <strain evidence="8">211/11P</strain>
        <tissue evidence="8">Whole cell</tissue>
    </source>
</reference>
<feature type="region of interest" description="Disordered" evidence="6">
    <location>
        <begin position="1210"/>
        <end position="1248"/>
    </location>
</feature>
<feature type="region of interest" description="Disordered" evidence="6">
    <location>
        <begin position="422"/>
        <end position="442"/>
    </location>
</feature>
<feature type="compositionally biased region" description="Low complexity" evidence="6">
    <location>
        <begin position="1235"/>
        <end position="1248"/>
    </location>
</feature>
<evidence type="ECO:0000256" key="1">
    <source>
        <dbReference type="ARBA" id="ARBA00004496"/>
    </source>
</evidence>
<comment type="subcellular location">
    <subcellularLocation>
        <location evidence="1">Cytoplasm</location>
    </subcellularLocation>
</comment>
<feature type="repeat" description="WD" evidence="5">
    <location>
        <begin position="72"/>
        <end position="113"/>
    </location>
</feature>
<dbReference type="InterPro" id="IPR051980">
    <property type="entry name" value="WD_repeat_MORG1"/>
</dbReference>
<feature type="repeat" description="WD" evidence="5">
    <location>
        <begin position="30"/>
        <end position="62"/>
    </location>
</feature>
<dbReference type="CDD" id="cd00035">
    <property type="entry name" value="ChtBD1"/>
    <property type="match status" value="1"/>
</dbReference>
<dbReference type="CDD" id="cd00200">
    <property type="entry name" value="WD40"/>
    <property type="match status" value="1"/>
</dbReference>
<dbReference type="InterPro" id="IPR000922">
    <property type="entry name" value="Lectin_gal-bd_dom"/>
</dbReference>
<dbReference type="GO" id="GO:0000398">
    <property type="term" value="P:mRNA splicing, via spliceosome"/>
    <property type="evidence" value="ECO:0007669"/>
    <property type="project" value="TreeGrafter"/>
</dbReference>
<dbReference type="SUPFAM" id="SSF57016">
    <property type="entry name" value="Plant lectins/antimicrobial peptides"/>
    <property type="match status" value="1"/>
</dbReference>
<dbReference type="SMART" id="SM00320">
    <property type="entry name" value="WD40"/>
    <property type="match status" value="7"/>
</dbReference>
<feature type="repeat" description="WD" evidence="5">
    <location>
        <begin position="283"/>
        <end position="312"/>
    </location>
</feature>
<dbReference type="Gene3D" id="2.160.20.10">
    <property type="entry name" value="Single-stranded right-handed beta-helix, Pectin lyase-like"/>
    <property type="match status" value="1"/>
</dbReference>
<dbReference type="SMART" id="SM00270">
    <property type="entry name" value="ChtBD1"/>
    <property type="match status" value="1"/>
</dbReference>
<sequence>MAPRPLGPSPAPGSLLPPNEKLPSSEAYCLKGHEGPVLAVRFNSQGTYCLTCGKDRTVRLWNPNRGIPIKVYTGHGYDVRDVAVVTDNSKFASCGGDRQVFLWDVSTGSIIRKFRGHDAYINTVCFSPNNDVLVSGGYDAAVKVWDCRSRSIDAVQVMKPFRDSVTSVVATERAEILAASVDGTVRRFDVRMGRMFTDDLHHPVTCVRVSRDHNCVLAACMDGTVRMLDRVDGELLAEYRGHKHTSFKMDCCFTPSDAFVIGSSEDGRVLYWELVDAELVHSFQAHNDVICSMAVHPKGDCLLTSSVDGTIKPARRPPTQLAPPWKQPPPRYIHNYSSRGVMQRSSSLAFLCLLLAVTVAGTRAQTVLTDRTNATAVDDSWLPCGKTTFCQDTNACCAIWGVCGYTDRFCGDFCLNGACKQRSPPPPASSVPVPDDDASTNVDPNQFSDALVSVEEGSVAVAGCTEAGWLITRVENAIYGNVEQRCNSTLSYMVTAAACEGQSACLVPAVNAIFDDPCPSVRKSLQFGYRCQPLLEESSLEPSPVPPPPSDINLPPNVVSPPPGASSPPPSPLPPSPTPPSPSPPSPAPPSPKPPSPKPPSPRPPSPAPTPTPVIVPSSAQTSTLWGNNGELWSPANRLTDVSQTGYAANDKPIPTYPVKYNVRDYGAEGDGKADDTSAFQKALDAAQKEAARTGQGVALLAPAGRYKITKTITITQSNVVLRGAGVGSTTLTFPFGMADVYGNGQAWAFGGTWLTILGKNPDSKDTRNLVSAVTANVAKGSRRISVVSTRNIQVGQWLRVFVTAPNNRNRRRSLLASEDAGASQQLKGSRRGLRQAEADAADAPPLVDALFEDSELAAALNASFVAENQKAAALAANPDKVPAQWFEPNATNPLGMDPWLLEVGRFAASALLADSDKEAAAEDDGGEKAPGLALDGTLDAYLYGENIADSGRNGDVYPRDDHIRFLSRVSAFGSNWIEFERAVPYDLRLKWKPVVHTFQPTVQNSGIEGFNIEFPWSAYNDHLKVKGYNAVGIYSGVNCWMRQLRTVNADNAYIVNGADLVTVTDVVTDITKTRSGPKMKDRNGHHGLWIQQSSLVLMEKFTINYRWFHDLSLAIFSESCVYANGRAADINIDSHRGGTHNNLLSNINIGKGTRTFQSGGANFRGAHSASNVTWWNMYKTNGQSVSLPSCDFGPMLFFAGKFSQPSGKRRSLLEDGSGAAAGTDAPAVVEESDSSANNDGSDDGSSARANSLAILPYCTSMKWRVEGVDGGKQLWPADLYSAMVTARKERRTTFV</sequence>
<dbReference type="InterPro" id="IPR015943">
    <property type="entry name" value="WD40/YVTN_repeat-like_dom_sf"/>
</dbReference>
<dbReference type="GO" id="GO:0008061">
    <property type="term" value="F:chitin binding"/>
    <property type="evidence" value="ECO:0007669"/>
    <property type="project" value="UniProtKB-KW"/>
</dbReference>
<comment type="caution">
    <text evidence="8">The sequence shown here is derived from an EMBL/GenBank/DDBJ whole genome shotgun (WGS) entry which is preliminary data.</text>
</comment>
<dbReference type="InterPro" id="IPR024535">
    <property type="entry name" value="RHGA/B-epi-like_pectate_lyase"/>
</dbReference>
<name>A0A9D4TNF6_CHLVU</name>
<dbReference type="Pfam" id="PF02140">
    <property type="entry name" value="SUEL_Lectin"/>
    <property type="match status" value="1"/>
</dbReference>
<dbReference type="GO" id="GO:0005737">
    <property type="term" value="C:cytoplasm"/>
    <property type="evidence" value="ECO:0007669"/>
    <property type="project" value="UniProtKB-SubCell"/>
</dbReference>
<dbReference type="InterPro" id="IPR036861">
    <property type="entry name" value="Endochitinase-like_sf"/>
</dbReference>
<evidence type="ECO:0000256" key="3">
    <source>
        <dbReference type="ARBA" id="ARBA00022669"/>
    </source>
</evidence>
<dbReference type="Gene3D" id="2.130.10.10">
    <property type="entry name" value="YVTN repeat-like/Quinoprotein amine dehydrogenase"/>
    <property type="match status" value="1"/>
</dbReference>
<accession>A0A9D4TNF6</accession>
<comment type="similarity">
    <text evidence="4">Belongs to the WD repeat MORG1 family.</text>
</comment>
<evidence type="ECO:0000256" key="6">
    <source>
        <dbReference type="SAM" id="MobiDB-lite"/>
    </source>
</evidence>
<dbReference type="SUPFAM" id="SSF50978">
    <property type="entry name" value="WD40 repeat-like"/>
    <property type="match status" value="1"/>
</dbReference>
<dbReference type="PANTHER" id="PTHR22842">
    <property type="entry name" value="WD40 REPEAT PROTEIN"/>
    <property type="match status" value="1"/>
</dbReference>
<dbReference type="SUPFAM" id="SSF51126">
    <property type="entry name" value="Pectin lyase-like"/>
    <property type="match status" value="2"/>
</dbReference>
<evidence type="ECO:0000256" key="4">
    <source>
        <dbReference type="ARBA" id="ARBA00038145"/>
    </source>
</evidence>
<dbReference type="Pfam" id="PF00400">
    <property type="entry name" value="WD40"/>
    <property type="match status" value="6"/>
</dbReference>
<evidence type="ECO:0000313" key="9">
    <source>
        <dbReference type="Proteomes" id="UP001055712"/>
    </source>
</evidence>
<evidence type="ECO:0000259" key="7">
    <source>
        <dbReference type="PROSITE" id="PS50228"/>
    </source>
</evidence>
<dbReference type="InterPro" id="IPR012334">
    <property type="entry name" value="Pectin_lyas_fold"/>
</dbReference>
<reference evidence="8" key="1">
    <citation type="journal article" date="2019" name="Plant J.">
        <title>Chlorella vulgaris genome assembly and annotation reveals the molecular basis for metabolic acclimation to high light conditions.</title>
        <authorList>
            <person name="Cecchin M."/>
            <person name="Marcolungo L."/>
            <person name="Rossato M."/>
            <person name="Girolomoni L."/>
            <person name="Cosentino E."/>
            <person name="Cuine S."/>
            <person name="Li-Beisson Y."/>
            <person name="Delledonne M."/>
            <person name="Ballottari M."/>
        </authorList>
    </citation>
    <scope>NUCLEOTIDE SEQUENCE</scope>
    <source>
        <strain evidence="8">211/11P</strain>
    </source>
</reference>
<keyword evidence="9" id="KW-1185">Reference proteome</keyword>
<evidence type="ECO:0000256" key="2">
    <source>
        <dbReference type="ARBA" id="ARBA00022490"/>
    </source>
</evidence>
<feature type="compositionally biased region" description="Pro residues" evidence="6">
    <location>
        <begin position="558"/>
        <end position="614"/>
    </location>
</feature>
<keyword evidence="3" id="KW-0147">Chitin-binding</keyword>
<dbReference type="PANTHER" id="PTHR22842:SF3">
    <property type="entry name" value="WD REPEAT DOMAIN-CONTAINING PROTEIN 83"/>
    <property type="match status" value="1"/>
</dbReference>
<proteinExistence type="inferred from homology"/>
<dbReference type="EMBL" id="SIDB01000008">
    <property type="protein sequence ID" value="KAI3429735.1"/>
    <property type="molecule type" value="Genomic_DNA"/>
</dbReference>
<dbReference type="GO" id="GO:0030246">
    <property type="term" value="F:carbohydrate binding"/>
    <property type="evidence" value="ECO:0007669"/>
    <property type="project" value="InterPro"/>
</dbReference>
<evidence type="ECO:0000313" key="8">
    <source>
        <dbReference type="EMBL" id="KAI3429735.1"/>
    </source>
</evidence>
<feature type="domain" description="SUEL-type lectin" evidence="7">
    <location>
        <begin position="454"/>
        <end position="532"/>
    </location>
</feature>
<dbReference type="InterPro" id="IPR001680">
    <property type="entry name" value="WD40_rpt"/>
</dbReference>
<dbReference type="InterPro" id="IPR036322">
    <property type="entry name" value="WD40_repeat_dom_sf"/>
</dbReference>
<feature type="region of interest" description="Disordered" evidence="6">
    <location>
        <begin position="815"/>
        <end position="840"/>
    </location>
</feature>
<dbReference type="Gene3D" id="2.60.120.740">
    <property type="match status" value="1"/>
</dbReference>
<dbReference type="InterPro" id="IPR011050">
    <property type="entry name" value="Pectin_lyase_fold/virulence"/>
</dbReference>
<dbReference type="PROSITE" id="PS50294">
    <property type="entry name" value="WD_REPEATS_REGION"/>
    <property type="match status" value="3"/>
</dbReference>
<dbReference type="PRINTS" id="PR01217">
    <property type="entry name" value="PRICHEXTENSN"/>
</dbReference>
<protein>
    <recommendedName>
        <fullName evidence="7">SUEL-type lectin domain-containing protein</fullName>
    </recommendedName>
</protein>
<keyword evidence="2" id="KW-0963">Cytoplasm</keyword>
<dbReference type="InterPro" id="IPR001002">
    <property type="entry name" value="Chitin-bd_1"/>
</dbReference>